<comment type="similarity">
    <text evidence="3 12">Belongs to the glycosyltransferase 22 family.</text>
</comment>
<keyword evidence="13" id="KW-0732">Signal</keyword>
<gene>
    <name evidence="14" type="ORF">BGT96224V2_LOCUS4296</name>
</gene>
<dbReference type="EMBL" id="UIGY01000111">
    <property type="protein sequence ID" value="SUZ11113.1"/>
    <property type="molecule type" value="Genomic_DNA"/>
</dbReference>
<dbReference type="UniPathway" id="UPA00378"/>
<feature type="transmembrane region" description="Helical" evidence="12">
    <location>
        <begin position="301"/>
        <end position="319"/>
    </location>
</feature>
<keyword evidence="6 12" id="KW-0812">Transmembrane</keyword>
<dbReference type="OrthoDB" id="19039at2759"/>
<feature type="transmembrane region" description="Helical" evidence="12">
    <location>
        <begin position="122"/>
        <end position="140"/>
    </location>
</feature>
<evidence type="ECO:0000256" key="11">
    <source>
        <dbReference type="ARBA" id="ARBA00048899"/>
    </source>
</evidence>
<keyword evidence="7 12" id="KW-0256">Endoplasmic reticulum</keyword>
<evidence type="ECO:0000256" key="6">
    <source>
        <dbReference type="ARBA" id="ARBA00022692"/>
    </source>
</evidence>
<protein>
    <recommendedName>
        <fullName evidence="12">Mannosyltransferase</fullName>
        <ecNumber evidence="12">2.4.1.-</ecNumber>
    </recommendedName>
</protein>
<dbReference type="GO" id="GO:0006487">
    <property type="term" value="P:protein N-linked glycosylation"/>
    <property type="evidence" value="ECO:0007669"/>
    <property type="project" value="TreeGrafter"/>
</dbReference>
<dbReference type="Pfam" id="PF03901">
    <property type="entry name" value="Glyco_transf_22"/>
    <property type="match status" value="1"/>
</dbReference>
<feature type="signal peptide" evidence="13">
    <location>
        <begin position="1"/>
        <end position="16"/>
    </location>
</feature>
<accession>A0A381LB46</accession>
<evidence type="ECO:0000313" key="14">
    <source>
        <dbReference type="EMBL" id="SUZ11113.1"/>
    </source>
</evidence>
<evidence type="ECO:0000256" key="4">
    <source>
        <dbReference type="ARBA" id="ARBA00022676"/>
    </source>
</evidence>
<evidence type="ECO:0000256" key="10">
    <source>
        <dbReference type="ARBA" id="ARBA00044721"/>
    </source>
</evidence>
<feature type="chain" id="PRO_5016905141" description="Mannosyltransferase" evidence="13">
    <location>
        <begin position="17"/>
        <end position="558"/>
    </location>
</feature>
<dbReference type="GO" id="GO:0005789">
    <property type="term" value="C:endoplasmic reticulum membrane"/>
    <property type="evidence" value="ECO:0007669"/>
    <property type="project" value="UniProtKB-SubCell"/>
</dbReference>
<evidence type="ECO:0000256" key="9">
    <source>
        <dbReference type="ARBA" id="ARBA00023136"/>
    </source>
</evidence>
<dbReference type="InterPro" id="IPR005599">
    <property type="entry name" value="GPI_mannosylTrfase"/>
</dbReference>
<evidence type="ECO:0000256" key="7">
    <source>
        <dbReference type="ARBA" id="ARBA00022824"/>
    </source>
</evidence>
<evidence type="ECO:0000256" key="8">
    <source>
        <dbReference type="ARBA" id="ARBA00022989"/>
    </source>
</evidence>
<keyword evidence="8 12" id="KW-1133">Transmembrane helix</keyword>
<dbReference type="EC" id="2.4.1.-" evidence="12"/>
<comment type="pathway">
    <text evidence="2">Protein modification; protein glycosylation.</text>
</comment>
<feature type="transmembrane region" description="Helical" evidence="12">
    <location>
        <begin position="180"/>
        <end position="207"/>
    </location>
</feature>
<dbReference type="PANTHER" id="PTHR22760">
    <property type="entry name" value="GLYCOSYLTRANSFERASE"/>
    <property type="match status" value="1"/>
</dbReference>
<dbReference type="AlphaFoldDB" id="A0A381LB46"/>
<keyword evidence="9 12" id="KW-0472">Membrane</keyword>
<feature type="transmembrane region" description="Helical" evidence="12">
    <location>
        <begin position="278"/>
        <end position="295"/>
    </location>
</feature>
<evidence type="ECO:0000256" key="3">
    <source>
        <dbReference type="ARBA" id="ARBA00007063"/>
    </source>
</evidence>
<evidence type="ECO:0000256" key="1">
    <source>
        <dbReference type="ARBA" id="ARBA00004477"/>
    </source>
</evidence>
<evidence type="ECO:0000256" key="2">
    <source>
        <dbReference type="ARBA" id="ARBA00004922"/>
    </source>
</evidence>
<keyword evidence="5" id="KW-0808">Transferase</keyword>
<feature type="transmembrane region" description="Helical" evidence="12">
    <location>
        <begin position="326"/>
        <end position="346"/>
    </location>
</feature>
<comment type="catalytic activity">
    <reaction evidence="11">
        <text>an alpha-D-Man-(1-&gt;2)-alpha-D-Man-(1-&gt;2)-alpha-D-Man-(1-&gt;3)-[alpha-D-Man-(1-&gt;2)-alpha-D-Man-(1-&gt;3)-alpha-D-Man-(1-&gt;6)]-beta-D-Man-(1-&gt;4)-beta-D-GlcNAc-(1-&gt;4)-alpha-D-GlcNAc-diphospho-di-trans,poly-cis-dolichol + a di-trans,poly-cis-dolichyl beta-D-mannosyl phosphate = an alpha-D-Man-(1-&gt;2)-alpha-D-Man-(1-&gt;2)-alpha-D-Man-(1-&gt;3)-[alpha-D-Man-(1-&gt;2)-alpha-D-Man-(1-&gt;3)-[alpha-D-Man-(1-&gt;6)]-alpha-D-Man-(1-&gt;6)]-beta-D-Man-(1-&gt;4)-beta-D-GlcNAc-(1-&gt;4)-alpha-D-GlcNAc-diphospho-di-trans,poly-cis-dolichol + a di-trans,poly-cis-dolichyl phosphate + H(+)</text>
        <dbReference type="Rhea" id="RHEA:29535"/>
        <dbReference type="Rhea" id="RHEA-COMP:19498"/>
        <dbReference type="Rhea" id="RHEA-COMP:19501"/>
        <dbReference type="Rhea" id="RHEA-COMP:19518"/>
        <dbReference type="Rhea" id="RHEA-COMP:19519"/>
        <dbReference type="ChEBI" id="CHEBI:15378"/>
        <dbReference type="ChEBI" id="CHEBI:57683"/>
        <dbReference type="ChEBI" id="CHEBI:58211"/>
        <dbReference type="ChEBI" id="CHEBI:132517"/>
        <dbReference type="ChEBI" id="CHEBI:132519"/>
        <dbReference type="EC" id="2.4.1.260"/>
    </reaction>
    <physiologicalReaction direction="left-to-right" evidence="11">
        <dbReference type="Rhea" id="RHEA:29536"/>
    </physiologicalReaction>
</comment>
<comment type="function">
    <text evidence="10">Mannosyltransferase that operates in the biosynthetic pathway of dolichol-linked oligosaccharides, the glycan precursors employed in protein asparagine (N)-glycosylation. The assembly of dolichol-linked oligosaccharides begins on the cytosolic side of the endoplasmic reticulum membrane and finishes in its lumen. The sequential addition of sugars to dolichol pyrophosphate produces dolichol-linked oligosaccharides containing fourteen sugars, including two GlcNAcs, nine mannoses and three glucoses. Once assembled, the oligosaccharide is transferred from the lipid to nascent proteins by oligosaccharyltransferases. In the lumen of the endoplasmic reticulum, adds the eighth mannose residue in an alpha-1,6 linkage onto Man(7)GlcNAc(2)-PP-dolichol to produce Man(8)GlcNAc(2)-PP-dolichol.</text>
</comment>
<organism evidence="14">
    <name type="scientific">Blumeria graminis f. sp. tritici 96224</name>
    <dbReference type="NCBI Taxonomy" id="1268274"/>
    <lineage>
        <taxon>Eukaryota</taxon>
        <taxon>Fungi</taxon>
        <taxon>Dikarya</taxon>
        <taxon>Ascomycota</taxon>
        <taxon>Pezizomycotina</taxon>
        <taxon>Leotiomycetes</taxon>
        <taxon>Erysiphales</taxon>
        <taxon>Erysiphaceae</taxon>
        <taxon>Blumeria</taxon>
    </lineage>
</organism>
<reference evidence="14" key="1">
    <citation type="submission" date="2018-07" db="EMBL/GenBank/DDBJ databases">
        <authorList>
            <person name="Quirk P.G."/>
            <person name="Krulwich T.A."/>
        </authorList>
    </citation>
    <scope>NUCLEOTIDE SEQUENCE</scope>
    <source>
        <strain evidence="14">96224</strain>
    </source>
</reference>
<proteinExistence type="inferred from homology"/>
<keyword evidence="4 12" id="KW-0328">Glycosyltransferase</keyword>
<name>A0A381LB46_BLUGR</name>
<feature type="transmembrane region" description="Helical" evidence="12">
    <location>
        <begin position="352"/>
        <end position="379"/>
    </location>
</feature>
<evidence type="ECO:0000256" key="5">
    <source>
        <dbReference type="ARBA" id="ARBA00022679"/>
    </source>
</evidence>
<evidence type="ECO:0000256" key="12">
    <source>
        <dbReference type="RuleBase" id="RU363075"/>
    </source>
</evidence>
<feature type="transmembrane region" description="Helical" evidence="12">
    <location>
        <begin position="93"/>
        <end position="110"/>
    </location>
</feature>
<dbReference type="GO" id="GO:0052917">
    <property type="term" value="F:dol-P-Man:Man(7)GlcNAc(2)-PP-Dol alpha-1,6-mannosyltransferase activity"/>
    <property type="evidence" value="ECO:0007669"/>
    <property type="project" value="UniProtKB-EC"/>
</dbReference>
<comment type="subcellular location">
    <subcellularLocation>
        <location evidence="1 12">Endoplasmic reticulum membrane</location>
        <topology evidence="1 12">Multi-pass membrane protein</topology>
    </subcellularLocation>
</comment>
<feature type="transmembrane region" description="Helical" evidence="12">
    <location>
        <begin position="219"/>
        <end position="238"/>
    </location>
</feature>
<evidence type="ECO:0000256" key="13">
    <source>
        <dbReference type="SAM" id="SignalP"/>
    </source>
</evidence>
<dbReference type="PANTHER" id="PTHR22760:SF1">
    <property type="entry name" value="DOL-P-MAN:MAN(7)GLCNAC(2)-PP-DOL ALPHA-1,6-MANNOSYLTRANSFERASE"/>
    <property type="match status" value="1"/>
</dbReference>
<sequence length="558" mass="62696">MLDVLLSSLIPALVIVHLFVTPFTKVEESFNLQAAHDIINYGLPYRNISQNLHQNYDHFSFPGAVPRTFVGAISLAVLSKPFLFLNGPQNAQMIVRGLLGSFNSFALLSYKNSLAKEYGTVTGRWFVLLIATQFHVIYYASRTLPNMFAFGLTTLALKEFIPRRLSQERMDISRRQKRGILFLVFAGVIFRAEVSILLGSQLLCLLIKSKISMGTIITTLIKSASIALFITFTVDSYLWQYPVWPELAGFYFNAIQGNSANWGTSSIYFYFTNILPKLLLNPIIIVGLIPIGVYLPGIRDPVRGLIVPSLLYVAIYSLQPHKETRFIIYVVPPLTAAAACSASYIWNRASKSLPYFIGSIFLVFSIILSGMAVVSILFISSFNYPGGEAISRLNKLILNSESSVRSNHIQQIAIHMDVYSCMTGITRFLEIFPAEGTSKDLNIVNGNRRHVIYDKTENNTLLHQLEWWNQFDYALIETPESALGTWDILSTILGYSGVEVLCPGDTGSLLSNREFEVLHRIRKVARIITHGWWIGPKLGPKIYILQRPPGSEKDFEII</sequence>